<feature type="transmembrane region" description="Helical" evidence="8">
    <location>
        <begin position="821"/>
        <end position="851"/>
    </location>
</feature>
<evidence type="ECO:0000256" key="4">
    <source>
        <dbReference type="ARBA" id="ARBA00022840"/>
    </source>
</evidence>
<comment type="subcellular location">
    <subcellularLocation>
        <location evidence="1">Membrane</location>
        <topology evidence="1">Multi-pass membrane protein</topology>
    </subcellularLocation>
</comment>
<feature type="region of interest" description="Disordered" evidence="7">
    <location>
        <begin position="1219"/>
        <end position="1258"/>
    </location>
</feature>
<dbReference type="CDD" id="cd18578">
    <property type="entry name" value="ABC_6TM_Pgp_ABCB1_D2_like"/>
    <property type="match status" value="1"/>
</dbReference>
<dbReference type="InterPro" id="IPR027417">
    <property type="entry name" value="P-loop_NTPase"/>
</dbReference>
<dbReference type="GO" id="GO:0016887">
    <property type="term" value="F:ATP hydrolysis activity"/>
    <property type="evidence" value="ECO:0007669"/>
    <property type="project" value="InterPro"/>
</dbReference>
<evidence type="ECO:0000313" key="12">
    <source>
        <dbReference type="Proteomes" id="UP001287356"/>
    </source>
</evidence>
<feature type="domain" description="ABC transporter" evidence="9">
    <location>
        <begin position="404"/>
        <end position="643"/>
    </location>
</feature>
<dbReference type="InterPro" id="IPR017871">
    <property type="entry name" value="ABC_transporter-like_CS"/>
</dbReference>
<dbReference type="Pfam" id="PF00664">
    <property type="entry name" value="ABC_membrane"/>
    <property type="match status" value="2"/>
</dbReference>
<dbReference type="Gene3D" id="3.40.50.300">
    <property type="entry name" value="P-loop containing nucleotide triphosphate hydrolases"/>
    <property type="match status" value="2"/>
</dbReference>
<feature type="region of interest" description="Disordered" evidence="7">
    <location>
        <begin position="644"/>
        <end position="688"/>
    </location>
</feature>
<feature type="region of interest" description="Disordered" evidence="7">
    <location>
        <begin position="737"/>
        <end position="769"/>
    </location>
</feature>
<feature type="transmembrane region" description="Helical" evidence="8">
    <location>
        <begin position="345"/>
        <end position="365"/>
    </location>
</feature>
<feature type="compositionally biased region" description="Pro residues" evidence="7">
    <location>
        <begin position="1241"/>
        <end position="1253"/>
    </location>
</feature>
<feature type="transmembrane region" description="Helical" evidence="8">
    <location>
        <begin position="226"/>
        <end position="246"/>
    </location>
</feature>
<evidence type="ECO:0000256" key="2">
    <source>
        <dbReference type="ARBA" id="ARBA00022692"/>
    </source>
</evidence>
<dbReference type="PROSITE" id="PS00211">
    <property type="entry name" value="ABC_TRANSPORTER_1"/>
    <property type="match status" value="1"/>
</dbReference>
<dbReference type="SUPFAM" id="SSF52540">
    <property type="entry name" value="P-loop containing nucleoside triphosphate hydrolases"/>
    <property type="match status" value="2"/>
</dbReference>
<evidence type="ECO:0000256" key="6">
    <source>
        <dbReference type="ARBA" id="ARBA00023136"/>
    </source>
</evidence>
<feature type="transmembrane region" description="Helical" evidence="8">
    <location>
        <begin position="200"/>
        <end position="220"/>
    </location>
</feature>
<accession>A0AAE0NBV0</accession>
<keyword evidence="6 8" id="KW-0472">Membrane</keyword>
<reference evidence="11" key="2">
    <citation type="submission" date="2023-06" db="EMBL/GenBank/DDBJ databases">
        <authorList>
            <consortium name="Lawrence Berkeley National Laboratory"/>
            <person name="Haridas S."/>
            <person name="Hensen N."/>
            <person name="Bonometti L."/>
            <person name="Westerberg I."/>
            <person name="Brannstrom I.O."/>
            <person name="Guillou S."/>
            <person name="Cros-Aarteil S."/>
            <person name="Calhoun S."/>
            <person name="Kuo A."/>
            <person name="Mondo S."/>
            <person name="Pangilinan J."/>
            <person name="Riley R."/>
            <person name="Labutti K."/>
            <person name="Andreopoulos B."/>
            <person name="Lipzen A."/>
            <person name="Chen C."/>
            <person name="Yanf M."/>
            <person name="Daum C."/>
            <person name="Ng V."/>
            <person name="Clum A."/>
            <person name="Steindorff A."/>
            <person name="Ohm R."/>
            <person name="Martin F."/>
            <person name="Silar P."/>
            <person name="Natvig D."/>
            <person name="Lalanne C."/>
            <person name="Gautier V."/>
            <person name="Ament-Velasquez S.L."/>
            <person name="Kruys A."/>
            <person name="Hutchinson M.I."/>
            <person name="Powell A.J."/>
            <person name="Barry K."/>
            <person name="Miller A.N."/>
            <person name="Grigoriev I.V."/>
            <person name="Debuchy R."/>
            <person name="Gladieux P."/>
            <person name="Thoren M.H."/>
            <person name="Johannesson H."/>
        </authorList>
    </citation>
    <scope>NUCLEOTIDE SEQUENCE</scope>
    <source>
        <strain evidence="11">CBS 958.72</strain>
    </source>
</reference>
<dbReference type="SUPFAM" id="SSF90123">
    <property type="entry name" value="ABC transporter transmembrane region"/>
    <property type="match status" value="2"/>
</dbReference>
<dbReference type="PROSITE" id="PS50893">
    <property type="entry name" value="ABC_TRANSPORTER_2"/>
    <property type="match status" value="2"/>
</dbReference>
<feature type="compositionally biased region" description="Acidic residues" evidence="7">
    <location>
        <begin position="656"/>
        <end position="669"/>
    </location>
</feature>
<dbReference type="PANTHER" id="PTHR43394:SF15">
    <property type="entry name" value="ALPHA-FACTOR-TRANSPORTING ATPASE"/>
    <property type="match status" value="1"/>
</dbReference>
<reference evidence="11" key="1">
    <citation type="journal article" date="2023" name="Mol. Phylogenet. Evol.">
        <title>Genome-scale phylogeny and comparative genomics of the fungal order Sordariales.</title>
        <authorList>
            <person name="Hensen N."/>
            <person name="Bonometti L."/>
            <person name="Westerberg I."/>
            <person name="Brannstrom I.O."/>
            <person name="Guillou S."/>
            <person name="Cros-Aarteil S."/>
            <person name="Calhoun S."/>
            <person name="Haridas S."/>
            <person name="Kuo A."/>
            <person name="Mondo S."/>
            <person name="Pangilinan J."/>
            <person name="Riley R."/>
            <person name="LaButti K."/>
            <person name="Andreopoulos B."/>
            <person name="Lipzen A."/>
            <person name="Chen C."/>
            <person name="Yan M."/>
            <person name="Daum C."/>
            <person name="Ng V."/>
            <person name="Clum A."/>
            <person name="Steindorff A."/>
            <person name="Ohm R.A."/>
            <person name="Martin F."/>
            <person name="Silar P."/>
            <person name="Natvig D.O."/>
            <person name="Lalanne C."/>
            <person name="Gautier V."/>
            <person name="Ament-Velasquez S.L."/>
            <person name="Kruys A."/>
            <person name="Hutchinson M.I."/>
            <person name="Powell A.J."/>
            <person name="Barry K."/>
            <person name="Miller A.N."/>
            <person name="Grigoriev I.V."/>
            <person name="Debuchy R."/>
            <person name="Gladieux P."/>
            <person name="Hiltunen Thoren M."/>
            <person name="Johannesson H."/>
        </authorList>
    </citation>
    <scope>NUCLEOTIDE SEQUENCE</scope>
    <source>
        <strain evidence="11">CBS 958.72</strain>
    </source>
</reference>
<dbReference type="InterPro" id="IPR039421">
    <property type="entry name" value="Type_1_exporter"/>
</dbReference>
<feature type="transmembrane region" description="Helical" evidence="8">
    <location>
        <begin position="1052"/>
        <end position="1073"/>
    </location>
</feature>
<evidence type="ECO:0000256" key="8">
    <source>
        <dbReference type="SAM" id="Phobius"/>
    </source>
</evidence>
<sequence length="1613" mass="174210">MELSAMRQSKFIGPVSHTTFNRPARSALDLADDIAAVNITEPLSVKTELAIPPGQKSSFKDLFSFTRRNHVPIIGCAFATAALVAVARTAYAIVLGRIFECVSEWGAGGLDNGDFQSQISRWSVYMTLLGLAMWLFSGLDIAVWVVTGELRARTARNIIFSSLLRKTAEWYDSRAHGMSSLMIGIQTQTRELQMATSQTLGFLVCDVFVFTACLIVAFYYSYRLTLVMLATGVPSALILWLVSRFLDPAIEAQKRELAQATKHAAAATTAIDLVKVYNGADHEAFRFMAAIRRSARYYARQVLCNCAQMAYIKLWMIMLFVVGFYFAVVLVSWHQITPGDALTTFYAALIAFQSIEALGPQWLVLAKGMAAGMLLETLVSELQGGQQVDKITGLRRPATCFGDVQMENVSFAYPTNPTKTVLAPSNFRFPAGQITFVVGRSGSGKSTLANLLLRFYEPLTGRITVDGHSVTELDLDWLRRNITLIQQSSVLFNDTFFRNVAFGAPDPDHVTADEVRAACSMALLQSTIAGLPEGLDTQIGPGGSSLSGGQRQRLALARAKLRDSPVLILDELTSGLDPVSRSLIMEAIRVWRKGKTTIIITHEVGHIDGDEYVYVVEDGNLVQEGLSKALSADPDGLFASLLASADDGGESRPESELLDEDDDDADADPDVASHVSGGEEEPAPKPRSDKFLHALSLDRKQPPSGLFHRLSWQAETDGYQSDDSRRSSKAESMNLVAEMGRETQHRRRQSNTRQTRLEKSAAPGGTAGLDSLNRFFLERVTKPKKGKEREEKTPTPHRLPSLTSILRTVWPTLDVRGKGELVLGLLLCLVIAACNPLFSYIFAHLLAAFWLPDGQQAAEGSRWARFLAIVAVADATATFFGYFFMERAAQKWVNTLRAEAIKRILAQPKAWFDEAGHSPSHITHCLERNAEEMRKLVGMFVPILLTVTCMISTSLVWALVIRWDLTLVTLAGLPVAIGAARANSVASDKWEALCDGAAALTDAVFSETFANIKVVRALTLEAWWARKHAASVAATYRVGVRRAAYVGVFYGFYQSLTFFLTALVFFYGAKILAAGLTTATDVLRIVNLLLFSLGTSVAMLANLPQIAAAKVTAVQMLYYANLDHAASHEARGALRLPAAQGGPLPVRLANLRFAYPGAPATLVLRNVNLAIRPGTCTAVVGASGCGKSTIAALLLRLYEPLPPEGEAAGSNAAAQLPNVVISPPSPVARRGGEQQPSSQRRPPPPPPPPPPAAAPLTFAGRPASALHTASLRAAIGYVPQHPFLFPGTVRENILYGLPDDFFSSGPGSAEAEAEAETSRGILFSSSAGGSGGGSILGWKRSGGRGLHPSSSGNNNDNNGEENDAQGYAAAAHAARQAGIHDFIASLPAGYDTAVGEGGQAVSGGQAQRLSIARALARRPRLLVLDEPTSALDAAAAEGVRRVVRDLVSESVRGDDGSGMAVVVITHSKEMMRVTDTIAMVDQGTVVETGMQGYDELLARGGRFAQLVGGGVWMGGDGSGGASGGLERQQQQRRRRRERARSARRNQRRGGSVSASRSRSRSKSRNADAVSRLHRSREEALRRLEGRDRGREWGRSTCGGFWESTFAKLKLGRA</sequence>
<dbReference type="EMBL" id="JAULSN010000003">
    <property type="protein sequence ID" value="KAK3376904.1"/>
    <property type="molecule type" value="Genomic_DNA"/>
</dbReference>
<feature type="transmembrane region" description="Helical" evidence="8">
    <location>
        <begin position="1085"/>
        <end position="1103"/>
    </location>
</feature>
<evidence type="ECO:0000259" key="10">
    <source>
        <dbReference type="PROSITE" id="PS50929"/>
    </source>
</evidence>
<dbReference type="InterPro" id="IPR003439">
    <property type="entry name" value="ABC_transporter-like_ATP-bd"/>
</dbReference>
<dbReference type="InterPro" id="IPR003593">
    <property type="entry name" value="AAA+_ATPase"/>
</dbReference>
<evidence type="ECO:0000313" key="11">
    <source>
        <dbReference type="EMBL" id="KAK3376904.1"/>
    </source>
</evidence>
<dbReference type="PANTHER" id="PTHR43394">
    <property type="entry name" value="ATP-DEPENDENT PERMEASE MDL1, MITOCHONDRIAL"/>
    <property type="match status" value="1"/>
</dbReference>
<keyword evidence="4" id="KW-0067">ATP-binding</keyword>
<feature type="transmembrane region" description="Helical" evidence="8">
    <location>
        <begin position="314"/>
        <end position="333"/>
    </location>
</feature>
<dbReference type="Proteomes" id="UP001287356">
    <property type="component" value="Unassembled WGS sequence"/>
</dbReference>
<feature type="region of interest" description="Disordered" evidence="7">
    <location>
        <begin position="1322"/>
        <end position="1363"/>
    </location>
</feature>
<dbReference type="InterPro" id="IPR011527">
    <property type="entry name" value="ABC1_TM_dom"/>
</dbReference>
<feature type="domain" description="ABC transporter" evidence="9">
    <location>
        <begin position="1146"/>
        <end position="1507"/>
    </location>
</feature>
<dbReference type="GO" id="GO:0090374">
    <property type="term" value="P:oligopeptide export from mitochondrion"/>
    <property type="evidence" value="ECO:0007669"/>
    <property type="project" value="TreeGrafter"/>
</dbReference>
<evidence type="ECO:0000256" key="5">
    <source>
        <dbReference type="ARBA" id="ARBA00022989"/>
    </source>
</evidence>
<feature type="transmembrane region" description="Helical" evidence="8">
    <location>
        <begin position="863"/>
        <end position="884"/>
    </location>
</feature>
<keyword evidence="5 8" id="KW-1133">Transmembrane helix</keyword>
<feature type="domain" description="ABC transmembrane type-1" evidence="10">
    <location>
        <begin position="822"/>
        <end position="1108"/>
    </location>
</feature>
<feature type="region of interest" description="Disordered" evidence="7">
    <location>
        <begin position="1517"/>
        <end position="1574"/>
    </location>
</feature>
<feature type="transmembrane region" description="Helical" evidence="8">
    <location>
        <begin position="71"/>
        <end position="94"/>
    </location>
</feature>
<evidence type="ECO:0000259" key="9">
    <source>
        <dbReference type="PROSITE" id="PS50893"/>
    </source>
</evidence>
<dbReference type="FunFam" id="3.40.50.300:FF:001471">
    <property type="entry name" value="P-loop containing nucleoside triphosphate hydrolase protein"/>
    <property type="match status" value="1"/>
</dbReference>
<dbReference type="GO" id="GO:0015421">
    <property type="term" value="F:ABC-type oligopeptide transporter activity"/>
    <property type="evidence" value="ECO:0007669"/>
    <property type="project" value="TreeGrafter"/>
</dbReference>
<organism evidence="11 12">
    <name type="scientific">Lasiosphaeria ovina</name>
    <dbReference type="NCBI Taxonomy" id="92902"/>
    <lineage>
        <taxon>Eukaryota</taxon>
        <taxon>Fungi</taxon>
        <taxon>Dikarya</taxon>
        <taxon>Ascomycota</taxon>
        <taxon>Pezizomycotina</taxon>
        <taxon>Sordariomycetes</taxon>
        <taxon>Sordariomycetidae</taxon>
        <taxon>Sordariales</taxon>
        <taxon>Lasiosphaeriaceae</taxon>
        <taxon>Lasiosphaeria</taxon>
    </lineage>
</organism>
<dbReference type="Pfam" id="PF00005">
    <property type="entry name" value="ABC_tran"/>
    <property type="match status" value="2"/>
</dbReference>
<protein>
    <submittedName>
        <fullName evidence="11">P-loop containing nucleoside triphosphate hydrolase protein</fullName>
    </submittedName>
</protein>
<keyword evidence="11" id="KW-0378">Hydrolase</keyword>
<evidence type="ECO:0000256" key="3">
    <source>
        <dbReference type="ARBA" id="ARBA00022741"/>
    </source>
</evidence>
<dbReference type="CDD" id="cd18577">
    <property type="entry name" value="ABC_6TM_Pgp_ABCB1_D1_like"/>
    <property type="match status" value="1"/>
</dbReference>
<dbReference type="GO" id="GO:0005524">
    <property type="term" value="F:ATP binding"/>
    <property type="evidence" value="ECO:0007669"/>
    <property type="project" value="UniProtKB-KW"/>
</dbReference>
<keyword evidence="2 8" id="KW-0812">Transmembrane</keyword>
<keyword evidence="3" id="KW-0547">Nucleotide-binding</keyword>
<dbReference type="PROSITE" id="PS50929">
    <property type="entry name" value="ABC_TM1F"/>
    <property type="match status" value="2"/>
</dbReference>
<name>A0AAE0NBV0_9PEZI</name>
<comment type="caution">
    <text evidence="11">The sequence shown here is derived from an EMBL/GenBank/DDBJ whole genome shotgun (WGS) entry which is preliminary data.</text>
</comment>
<dbReference type="InterPro" id="IPR036640">
    <property type="entry name" value="ABC1_TM_sf"/>
</dbReference>
<evidence type="ECO:0000256" key="7">
    <source>
        <dbReference type="SAM" id="MobiDB-lite"/>
    </source>
</evidence>
<feature type="compositionally biased region" description="Basic residues" evidence="7">
    <location>
        <begin position="1530"/>
        <end position="1547"/>
    </location>
</feature>
<evidence type="ECO:0000256" key="1">
    <source>
        <dbReference type="ARBA" id="ARBA00004141"/>
    </source>
</evidence>
<dbReference type="SMART" id="SM00382">
    <property type="entry name" value="AAA"/>
    <property type="match status" value="2"/>
</dbReference>
<proteinExistence type="predicted"/>
<feature type="domain" description="ABC transmembrane type-1" evidence="10">
    <location>
        <begin position="77"/>
        <end position="367"/>
    </location>
</feature>
<keyword evidence="12" id="KW-1185">Reference proteome</keyword>
<dbReference type="GO" id="GO:0005743">
    <property type="term" value="C:mitochondrial inner membrane"/>
    <property type="evidence" value="ECO:0007669"/>
    <property type="project" value="TreeGrafter"/>
</dbReference>
<gene>
    <name evidence="11" type="ORF">B0T24DRAFT_592534</name>
</gene>
<dbReference type="Gene3D" id="1.20.1560.10">
    <property type="entry name" value="ABC transporter type 1, transmembrane domain"/>
    <property type="match status" value="2"/>
</dbReference>
<feature type="transmembrane region" description="Helical" evidence="8">
    <location>
        <begin position="936"/>
        <end position="960"/>
    </location>
</feature>
<feature type="transmembrane region" description="Helical" evidence="8">
    <location>
        <begin position="122"/>
        <end position="146"/>
    </location>
</feature>